<comment type="caution">
    <text evidence="2">The sequence shown here is derived from an EMBL/GenBank/DDBJ whole genome shotgun (WGS) entry which is preliminary data.</text>
</comment>
<evidence type="ECO:0000313" key="2">
    <source>
        <dbReference type="EMBL" id="CAB1444221.1"/>
    </source>
</evidence>
<feature type="compositionally biased region" description="Basic and acidic residues" evidence="1">
    <location>
        <begin position="16"/>
        <end position="26"/>
    </location>
</feature>
<evidence type="ECO:0000256" key="1">
    <source>
        <dbReference type="SAM" id="MobiDB-lite"/>
    </source>
</evidence>
<proteinExistence type="predicted"/>
<accession>A0A9N7YTU9</accession>
<reference evidence="2" key="1">
    <citation type="submission" date="2020-03" db="EMBL/GenBank/DDBJ databases">
        <authorList>
            <person name="Weist P."/>
        </authorList>
    </citation>
    <scope>NUCLEOTIDE SEQUENCE</scope>
</reference>
<organism evidence="2 3">
    <name type="scientific">Pleuronectes platessa</name>
    <name type="common">European plaice</name>
    <dbReference type="NCBI Taxonomy" id="8262"/>
    <lineage>
        <taxon>Eukaryota</taxon>
        <taxon>Metazoa</taxon>
        <taxon>Chordata</taxon>
        <taxon>Craniata</taxon>
        <taxon>Vertebrata</taxon>
        <taxon>Euteleostomi</taxon>
        <taxon>Actinopterygii</taxon>
        <taxon>Neopterygii</taxon>
        <taxon>Teleostei</taxon>
        <taxon>Neoteleostei</taxon>
        <taxon>Acanthomorphata</taxon>
        <taxon>Carangaria</taxon>
        <taxon>Pleuronectiformes</taxon>
        <taxon>Pleuronectoidei</taxon>
        <taxon>Pleuronectidae</taxon>
        <taxon>Pleuronectes</taxon>
    </lineage>
</organism>
<feature type="region of interest" description="Disordered" evidence="1">
    <location>
        <begin position="1"/>
        <end position="57"/>
    </location>
</feature>
<sequence>MKADSRASRKHHRHEKLIEKQKKELNIEDPASSSSCSPFPQPSLPPSLAEPPFPPSIPPSHFNLPLSRCMDNEQAPLCDFVDARLFVSLDLRASRGPEKAQMCLL</sequence>
<keyword evidence="3" id="KW-1185">Reference proteome</keyword>
<name>A0A9N7YTU9_PLEPL</name>
<feature type="compositionally biased region" description="Pro residues" evidence="1">
    <location>
        <begin position="39"/>
        <end position="57"/>
    </location>
</feature>
<protein>
    <submittedName>
        <fullName evidence="2">Uncharacterized protein</fullName>
    </submittedName>
</protein>
<dbReference type="AlphaFoldDB" id="A0A9N7YTU9"/>
<evidence type="ECO:0000313" key="3">
    <source>
        <dbReference type="Proteomes" id="UP001153269"/>
    </source>
</evidence>
<dbReference type="Proteomes" id="UP001153269">
    <property type="component" value="Unassembled WGS sequence"/>
</dbReference>
<gene>
    <name evidence="2" type="ORF">PLEPLA_LOCUS31937</name>
</gene>
<dbReference type="EMBL" id="CADEAL010003334">
    <property type="protein sequence ID" value="CAB1444221.1"/>
    <property type="molecule type" value="Genomic_DNA"/>
</dbReference>